<proteinExistence type="predicted"/>
<name>A0A2C9VTA6_MANES</name>
<keyword evidence="1" id="KW-0472">Membrane</keyword>
<evidence type="ECO:0000313" key="2">
    <source>
        <dbReference type="EMBL" id="OAY48405.1"/>
    </source>
</evidence>
<gene>
    <name evidence="2" type="ORF">MANES_06G156500v8</name>
</gene>
<dbReference type="InterPro" id="IPR038939">
    <property type="entry name" value="PDV1/PDV2"/>
</dbReference>
<evidence type="ECO:0000313" key="3">
    <source>
        <dbReference type="Proteomes" id="UP000091857"/>
    </source>
</evidence>
<dbReference type="PANTHER" id="PTHR33600">
    <property type="entry name" value="PLASTID DIVISION PROTEIN PDV2"/>
    <property type="match status" value="1"/>
</dbReference>
<dbReference type="EMBL" id="CM004392">
    <property type="protein sequence ID" value="OAY48405.1"/>
    <property type="molecule type" value="Genomic_DNA"/>
</dbReference>
<dbReference type="Gramene" id="Manes.06G156500.4.v8.1">
    <property type="protein sequence ID" value="Manes.06G156500.4.v8.1.CDS"/>
    <property type="gene ID" value="Manes.06G156500.v8.1"/>
</dbReference>
<keyword evidence="1" id="KW-1133">Transmembrane helix</keyword>
<dbReference type="STRING" id="3983.A0A2C9VTA6"/>
<accession>A0A2C9VTA6</accession>
<reference evidence="3" key="1">
    <citation type="journal article" date="2016" name="Nat. Biotechnol.">
        <title>Sequencing wild and cultivated cassava and related species reveals extensive interspecific hybridization and genetic diversity.</title>
        <authorList>
            <person name="Bredeson J.V."/>
            <person name="Lyons J.B."/>
            <person name="Prochnik S.E."/>
            <person name="Wu G.A."/>
            <person name="Ha C.M."/>
            <person name="Edsinger-Gonzales E."/>
            <person name="Grimwood J."/>
            <person name="Schmutz J."/>
            <person name="Rabbi I.Y."/>
            <person name="Egesi C."/>
            <person name="Nauluvula P."/>
            <person name="Lebot V."/>
            <person name="Ndunguru J."/>
            <person name="Mkamilo G."/>
            <person name="Bart R.S."/>
            <person name="Setter T.L."/>
            <person name="Gleadow R.M."/>
            <person name="Kulakow P."/>
            <person name="Ferguson M.E."/>
            <person name="Rounsley S."/>
            <person name="Rokhsar D.S."/>
        </authorList>
    </citation>
    <scope>NUCLEOTIDE SEQUENCE [LARGE SCALE GENOMIC DNA]</scope>
    <source>
        <strain evidence="3">cv. AM560-2</strain>
    </source>
</reference>
<dbReference type="Gramene" id="Manes.06G156500.3.v8.1">
    <property type="protein sequence ID" value="Manes.06G156500.3.v8.1.CDS"/>
    <property type="gene ID" value="Manes.06G156500.v8.1"/>
</dbReference>
<comment type="caution">
    <text evidence="2">The sequence shown here is derived from an EMBL/GenBank/DDBJ whole genome shotgun (WGS) entry which is preliminary data.</text>
</comment>
<evidence type="ECO:0008006" key="4">
    <source>
        <dbReference type="Google" id="ProtNLM"/>
    </source>
</evidence>
<sequence>MKWDMEIEEIEAVLEKIWDLHDKLSDAIHSVSRSHFLNSIRNLRKSNQKKLYNDAVEENRDGFVYAKDFRLDDNESAIQEAKSLNAIRTALENLEDQLEFFHTVQIQQQAERDAAIARLEQSRIVLAMRLAEHHGKKYKVIEEALTFLGDVHEASRIVSPESQCPSGENVVRPKEKGSNIAIKFLISSFDFVRKSLKSDHVGGLLCNAAIFSISVIALLRLHQVAYKEHRYKQEELISNNRNVRKAPWVEGFSSNVNLNHLDVMLARG</sequence>
<protein>
    <recommendedName>
        <fullName evidence="4">Plastid division protein PDV1</fullName>
    </recommendedName>
</protein>
<dbReference type="AlphaFoldDB" id="A0A2C9VTA6"/>
<dbReference type="Gramene" id="Manes.06G156500.2.v8.1">
    <property type="protein sequence ID" value="Manes.06G156500.2.v8.1.CDS"/>
    <property type="gene ID" value="Manes.06G156500.v8.1"/>
</dbReference>
<dbReference type="OrthoDB" id="1613918at2759"/>
<feature type="transmembrane region" description="Helical" evidence="1">
    <location>
        <begin position="201"/>
        <end position="221"/>
    </location>
</feature>
<keyword evidence="3" id="KW-1185">Reference proteome</keyword>
<dbReference type="GO" id="GO:0010020">
    <property type="term" value="P:chloroplast fission"/>
    <property type="evidence" value="ECO:0007669"/>
    <property type="project" value="InterPro"/>
</dbReference>
<keyword evidence="1" id="KW-0812">Transmembrane</keyword>
<dbReference type="Proteomes" id="UP000091857">
    <property type="component" value="Chromosome 6"/>
</dbReference>
<evidence type="ECO:0000256" key="1">
    <source>
        <dbReference type="SAM" id="Phobius"/>
    </source>
</evidence>
<organism evidence="2 3">
    <name type="scientific">Manihot esculenta</name>
    <name type="common">Cassava</name>
    <name type="synonym">Jatropha manihot</name>
    <dbReference type="NCBI Taxonomy" id="3983"/>
    <lineage>
        <taxon>Eukaryota</taxon>
        <taxon>Viridiplantae</taxon>
        <taxon>Streptophyta</taxon>
        <taxon>Embryophyta</taxon>
        <taxon>Tracheophyta</taxon>
        <taxon>Spermatophyta</taxon>
        <taxon>Magnoliopsida</taxon>
        <taxon>eudicotyledons</taxon>
        <taxon>Gunneridae</taxon>
        <taxon>Pentapetalae</taxon>
        <taxon>rosids</taxon>
        <taxon>fabids</taxon>
        <taxon>Malpighiales</taxon>
        <taxon>Euphorbiaceae</taxon>
        <taxon>Crotonoideae</taxon>
        <taxon>Manihoteae</taxon>
        <taxon>Manihot</taxon>
    </lineage>
</organism>
<dbReference type="PANTHER" id="PTHR33600:SF4">
    <property type="entry name" value="PLASTID DIVISION PROTEIN PDV1"/>
    <property type="match status" value="1"/>
</dbReference>